<protein>
    <submittedName>
        <fullName evidence="1">Uncharacterized protein</fullName>
    </submittedName>
</protein>
<accession>A0ABT5TQP9</accession>
<evidence type="ECO:0000313" key="2">
    <source>
        <dbReference type="Proteomes" id="UP001213691"/>
    </source>
</evidence>
<dbReference type="RefSeq" id="WP_274408501.1">
    <property type="nucleotide sequence ID" value="NZ_JAQQPZ010000009.1"/>
</dbReference>
<proteinExistence type="predicted"/>
<dbReference type="Proteomes" id="UP001213691">
    <property type="component" value="Unassembled WGS sequence"/>
</dbReference>
<sequence length="63" mass="7167">MHIASPQRLFVCFSLAKPQIKQTSLTQLELARALNTKARPVNQHNLRMTLGFLEKVDPTSYLT</sequence>
<name>A0ABT5TQP9_9GAMM</name>
<organism evidence="1 2">
    <name type="scientific">Shewanella metallivivens</name>
    <dbReference type="NCBI Taxonomy" id="2872342"/>
    <lineage>
        <taxon>Bacteria</taxon>
        <taxon>Pseudomonadati</taxon>
        <taxon>Pseudomonadota</taxon>
        <taxon>Gammaproteobacteria</taxon>
        <taxon>Alteromonadales</taxon>
        <taxon>Shewanellaceae</taxon>
        <taxon>Shewanella</taxon>
    </lineage>
</organism>
<evidence type="ECO:0000313" key="1">
    <source>
        <dbReference type="EMBL" id="MDD8059731.1"/>
    </source>
</evidence>
<gene>
    <name evidence="1" type="ORF">PQR79_11540</name>
</gene>
<reference evidence="1 2" key="1">
    <citation type="submission" date="2023-02" db="EMBL/GenBank/DDBJ databases">
        <title>Genome sequence of Shewanella metallivivens ER-Te-42B-Light, sp. nov., enriched from sulfide tube worms (Riftia pachyptila) isolated from Explorer Ridge in the Pacific Ocean.</title>
        <authorList>
            <person name="Maltman C."/>
            <person name="Kuzyk S.B."/>
            <person name="Kyndt J.A."/>
            <person name="Yurkov V."/>
        </authorList>
    </citation>
    <scope>NUCLEOTIDE SEQUENCE [LARGE SCALE GENOMIC DNA]</scope>
    <source>
        <strain evidence="1 2">ER-Te-42B-Light</strain>
    </source>
</reference>
<dbReference type="EMBL" id="JAQQPZ010000009">
    <property type="protein sequence ID" value="MDD8059731.1"/>
    <property type="molecule type" value="Genomic_DNA"/>
</dbReference>
<comment type="caution">
    <text evidence="1">The sequence shown here is derived from an EMBL/GenBank/DDBJ whole genome shotgun (WGS) entry which is preliminary data.</text>
</comment>
<keyword evidence="2" id="KW-1185">Reference proteome</keyword>